<reference evidence="10" key="1">
    <citation type="submission" date="2016-10" db="EMBL/GenBank/DDBJ databases">
        <authorList>
            <person name="Varghese N."/>
            <person name="Submissions S."/>
        </authorList>
    </citation>
    <scope>NUCLEOTIDE SEQUENCE [LARGE SCALE GENOMIC DNA]</scope>
    <source>
        <strain evidence="10">DSM 23422</strain>
    </source>
</reference>
<evidence type="ECO:0000256" key="5">
    <source>
        <dbReference type="ARBA" id="ARBA00023014"/>
    </source>
</evidence>
<feature type="compositionally biased region" description="Basic and acidic residues" evidence="7">
    <location>
        <begin position="453"/>
        <end position="463"/>
    </location>
</feature>
<dbReference type="FunFam" id="1.10.1060.10:FF:000012">
    <property type="entry name" value="Glycolate oxidase iron-sulfur subunit"/>
    <property type="match status" value="1"/>
</dbReference>
<feature type="domain" description="4Fe-4S ferredoxin-type" evidence="8">
    <location>
        <begin position="67"/>
        <end position="96"/>
    </location>
</feature>
<sequence length="463" mass="50386">MQTTFTPEQLKNPAIRRSNEILRACVHCGFCTATCPTYQVLGDELDSPRGRIYLIKDMLENDRDPDVKTVKHIDRCLSCLACMTTCPSGVHYMHLVDHARDYIEQRYKRPFSDRALRWVLARILPYPTRFRLALLGAKIGRPFARLMPDARLKAMLEMAPKTIPPVSRNDDPQSFAPQGARKKRVALMTGCAQKALNTDINDATIRLLTRLGCEVVVAEGAGCCGALTHHMGKTRESHATAAKNIKAWCAEIDGQGLDAIVINTSGCGTTVKDYGHMFRNEPLAADAARVSAIAQDVSEVLIALKQAEDTSPAPRPAKDNIAGTDATLPHAPVDHGMVVAYHAACSLQHGQQIKTYPKDLLRQAGFTVVEPADPHLCCGSAGTYNLMQPEISKQLKDRKIKTLKAKNPDVIAAGNIGCMMQIGSAAGIPVVHTVELLDWASGGPKPPALTGTHDPKGEIPKLR</sequence>
<dbReference type="GO" id="GO:0051539">
    <property type="term" value="F:4 iron, 4 sulfur cluster binding"/>
    <property type="evidence" value="ECO:0007669"/>
    <property type="project" value="UniProtKB-UniRule"/>
</dbReference>
<keyword evidence="6" id="KW-0813">Transport</keyword>
<gene>
    <name evidence="9" type="ORF">SAMN04488040_2992</name>
</gene>
<evidence type="ECO:0000313" key="9">
    <source>
        <dbReference type="EMBL" id="SFT07170.1"/>
    </source>
</evidence>
<dbReference type="NCBIfam" id="NF008434">
    <property type="entry name" value="PRK11274.1"/>
    <property type="match status" value="1"/>
</dbReference>
<keyword evidence="2 6" id="KW-0479">Metal-binding</keyword>
<keyword evidence="5 6" id="KW-0411">Iron-sulfur</keyword>
<dbReference type="Gene3D" id="1.10.1060.10">
    <property type="entry name" value="Alpha-helical ferredoxin"/>
    <property type="match status" value="1"/>
</dbReference>
<dbReference type="InterPro" id="IPR004017">
    <property type="entry name" value="Cys_rich_dom"/>
</dbReference>
<keyword evidence="6" id="KW-0249">Electron transport</keyword>
<evidence type="ECO:0000256" key="7">
    <source>
        <dbReference type="SAM" id="MobiDB-lite"/>
    </source>
</evidence>
<evidence type="ECO:0000256" key="1">
    <source>
        <dbReference type="ARBA" id="ARBA00022485"/>
    </source>
</evidence>
<dbReference type="Pfam" id="PF13183">
    <property type="entry name" value="Fer4_8"/>
    <property type="match status" value="1"/>
</dbReference>
<protein>
    <recommendedName>
        <fullName evidence="6">Glycolate oxidase iron-sulfur subunit</fullName>
        <ecNumber evidence="6">1.1.99.14</ecNumber>
    </recommendedName>
</protein>
<dbReference type="GO" id="GO:0019154">
    <property type="term" value="F:glycolate dehydrogenase activity"/>
    <property type="evidence" value="ECO:0007669"/>
    <property type="project" value="UniProtKB-EC"/>
</dbReference>
<keyword evidence="10" id="KW-1185">Reference proteome</keyword>
<dbReference type="SUPFAM" id="SSF54862">
    <property type="entry name" value="4Fe-4S ferredoxins"/>
    <property type="match status" value="1"/>
</dbReference>
<feature type="domain" description="4Fe-4S ferredoxin-type" evidence="8">
    <location>
        <begin position="13"/>
        <end position="46"/>
    </location>
</feature>
<accession>A0A1I6V0E4</accession>
<proteinExistence type="predicted"/>
<dbReference type="PANTHER" id="PTHR32479:SF17">
    <property type="entry name" value="GLYCOLATE OXIDASE IRON-SULFUR SUBUNIT"/>
    <property type="match status" value="1"/>
</dbReference>
<dbReference type="PROSITE" id="PS00198">
    <property type="entry name" value="4FE4S_FER_1"/>
    <property type="match status" value="1"/>
</dbReference>
<dbReference type="RefSeq" id="WP_093917185.1">
    <property type="nucleotide sequence ID" value="NZ_FPAJ01000005.1"/>
</dbReference>
<evidence type="ECO:0000256" key="4">
    <source>
        <dbReference type="ARBA" id="ARBA00023004"/>
    </source>
</evidence>
<comment type="catalytic activity">
    <reaction evidence="6">
        <text>glycolate + A = glyoxylate + AH2</text>
        <dbReference type="Rhea" id="RHEA:21264"/>
        <dbReference type="ChEBI" id="CHEBI:13193"/>
        <dbReference type="ChEBI" id="CHEBI:17499"/>
        <dbReference type="ChEBI" id="CHEBI:29805"/>
        <dbReference type="ChEBI" id="CHEBI:36655"/>
        <dbReference type="EC" id="1.1.99.14"/>
    </reaction>
</comment>
<dbReference type="OrthoDB" id="9765258at2"/>
<name>A0A1I6V0E4_9RHOB</name>
<evidence type="ECO:0000256" key="3">
    <source>
        <dbReference type="ARBA" id="ARBA00022737"/>
    </source>
</evidence>
<dbReference type="PIRSF" id="PIRSF000139">
    <property type="entry name" value="Glc_ox_4Fe-4S"/>
    <property type="match status" value="1"/>
</dbReference>
<dbReference type="PROSITE" id="PS51379">
    <property type="entry name" value="4FE4S_FER_2"/>
    <property type="match status" value="2"/>
</dbReference>
<comment type="function">
    <text evidence="6">Component of a complex that catalyzes the oxidation of glycolate to glyoxylate.</text>
</comment>
<dbReference type="InterPro" id="IPR009051">
    <property type="entry name" value="Helical_ferredxn"/>
</dbReference>
<dbReference type="InterPro" id="IPR017900">
    <property type="entry name" value="4Fe4S_Fe_S_CS"/>
</dbReference>
<dbReference type="InterPro" id="IPR017896">
    <property type="entry name" value="4Fe4S_Fe-S-bd"/>
</dbReference>
<dbReference type="AlphaFoldDB" id="A0A1I6V0E4"/>
<dbReference type="EMBL" id="FPAJ01000005">
    <property type="protein sequence ID" value="SFT07170.1"/>
    <property type="molecule type" value="Genomic_DNA"/>
</dbReference>
<keyword evidence="1 6" id="KW-0004">4Fe-4S</keyword>
<keyword evidence="4 6" id="KW-0408">Iron</keyword>
<evidence type="ECO:0000256" key="6">
    <source>
        <dbReference type="PIRNR" id="PIRNR000139"/>
    </source>
</evidence>
<dbReference type="EC" id="1.1.99.14" evidence="6"/>
<evidence type="ECO:0000259" key="8">
    <source>
        <dbReference type="PROSITE" id="PS51379"/>
    </source>
</evidence>
<evidence type="ECO:0000256" key="2">
    <source>
        <dbReference type="ARBA" id="ARBA00022723"/>
    </source>
</evidence>
<comment type="catalytic activity">
    <reaction evidence="6">
        <text>(R)-lactate + A = pyruvate + AH2</text>
        <dbReference type="Rhea" id="RHEA:15089"/>
        <dbReference type="ChEBI" id="CHEBI:13193"/>
        <dbReference type="ChEBI" id="CHEBI:15361"/>
        <dbReference type="ChEBI" id="CHEBI:16004"/>
        <dbReference type="ChEBI" id="CHEBI:17499"/>
    </reaction>
</comment>
<dbReference type="STRING" id="394264.SAMN04488040_2992"/>
<dbReference type="PANTHER" id="PTHR32479">
    <property type="entry name" value="GLYCOLATE OXIDASE IRON-SULFUR SUBUNIT"/>
    <property type="match status" value="1"/>
</dbReference>
<dbReference type="Proteomes" id="UP000199239">
    <property type="component" value="Unassembled WGS sequence"/>
</dbReference>
<dbReference type="InterPro" id="IPR012257">
    <property type="entry name" value="Glc_ox_4Fe-4S"/>
</dbReference>
<keyword evidence="3" id="KW-0677">Repeat</keyword>
<comment type="cofactor">
    <cofactor evidence="6">
        <name>[4Fe-4S] cluster</name>
        <dbReference type="ChEBI" id="CHEBI:49883"/>
    </cofactor>
    <text evidence="6">Binds 2 [4Fe-4S] clusters.</text>
</comment>
<dbReference type="Pfam" id="PF02754">
    <property type="entry name" value="CCG"/>
    <property type="match status" value="2"/>
</dbReference>
<feature type="region of interest" description="Disordered" evidence="7">
    <location>
        <begin position="442"/>
        <end position="463"/>
    </location>
</feature>
<evidence type="ECO:0000313" key="10">
    <source>
        <dbReference type="Proteomes" id="UP000199239"/>
    </source>
</evidence>
<organism evidence="9 10">
    <name type="scientific">Sulfitobacter marinus</name>
    <dbReference type="NCBI Taxonomy" id="394264"/>
    <lineage>
        <taxon>Bacteria</taxon>
        <taxon>Pseudomonadati</taxon>
        <taxon>Pseudomonadota</taxon>
        <taxon>Alphaproteobacteria</taxon>
        <taxon>Rhodobacterales</taxon>
        <taxon>Roseobacteraceae</taxon>
        <taxon>Sulfitobacter</taxon>
    </lineage>
</organism>
<dbReference type="GO" id="GO:0046872">
    <property type="term" value="F:metal ion binding"/>
    <property type="evidence" value="ECO:0007669"/>
    <property type="project" value="UniProtKB-UniRule"/>
</dbReference>